<keyword evidence="1" id="KW-0812">Transmembrane</keyword>
<reference evidence="2 3" key="1">
    <citation type="submission" date="2011-03" db="EMBL/GenBank/DDBJ databases">
        <title>The complete genome of Archaeoglobus veneficus SNP6.</title>
        <authorList>
            <consortium name="US DOE Joint Genome Institute (JGI-PGF)"/>
            <person name="Lucas S."/>
            <person name="Copeland A."/>
            <person name="Lapidus A."/>
            <person name="Bruce D."/>
            <person name="Goodwin L."/>
            <person name="Pitluck S."/>
            <person name="Kyrpides N."/>
            <person name="Mavromatis K."/>
            <person name="Pagani I."/>
            <person name="Ivanova N."/>
            <person name="Mikhailova N."/>
            <person name="Lu M."/>
            <person name="Detter J.C."/>
            <person name="Tapia R."/>
            <person name="Han C."/>
            <person name="Land M."/>
            <person name="Hauser L."/>
            <person name="Markowitz V."/>
            <person name="Cheng J.-F."/>
            <person name="Hugenholtz P."/>
            <person name="Woyke T."/>
            <person name="Wu D."/>
            <person name="Spring S."/>
            <person name="Brambilla E."/>
            <person name="Klenk H.-P."/>
            <person name="Eisen J.A."/>
        </authorList>
    </citation>
    <scope>NUCLEOTIDE SEQUENCE [LARGE SCALE GENOMIC DNA]</scope>
    <source>
        <strain>SNP6</strain>
    </source>
</reference>
<keyword evidence="1" id="KW-1133">Transmembrane helix</keyword>
<dbReference type="RefSeq" id="WP_013682968.1">
    <property type="nucleotide sequence ID" value="NC_015320.1"/>
</dbReference>
<feature type="transmembrane region" description="Helical" evidence="1">
    <location>
        <begin position="74"/>
        <end position="96"/>
    </location>
</feature>
<dbReference type="GeneID" id="10393349"/>
<keyword evidence="3" id="KW-1185">Reference proteome</keyword>
<sequence length="141" mass="15834">MTEDKIKLDRTTIVGLLIFAVGLHMYGWYVVQFELLLLPLKSGVVLAHLLTICGIIAIITSLKRAERKKVLAVLEYTATILFCSFLVVSLLFHMKYGIVSPGRGNALTIFEYDTPIRFYAAGLLMLTLSLMVLTRLNKIIE</sequence>
<dbReference type="HOGENOM" id="CLU_1820923_0_0_2"/>
<keyword evidence="1" id="KW-0472">Membrane</keyword>
<proteinExistence type="predicted"/>
<feature type="transmembrane region" description="Helical" evidence="1">
    <location>
        <begin position="43"/>
        <end position="62"/>
    </location>
</feature>
<accession>F2KNY4</accession>
<evidence type="ECO:0000313" key="2">
    <source>
        <dbReference type="EMBL" id="AEA46292.1"/>
    </source>
</evidence>
<feature type="transmembrane region" description="Helical" evidence="1">
    <location>
        <begin position="116"/>
        <end position="136"/>
    </location>
</feature>
<feature type="transmembrane region" description="Helical" evidence="1">
    <location>
        <begin position="12"/>
        <end position="31"/>
    </location>
</feature>
<dbReference type="KEGG" id="ave:Arcve_0255"/>
<organism evidence="2 3">
    <name type="scientific">Archaeoglobus veneficus (strain DSM 11195 / SNP6)</name>
    <dbReference type="NCBI Taxonomy" id="693661"/>
    <lineage>
        <taxon>Archaea</taxon>
        <taxon>Methanobacteriati</taxon>
        <taxon>Methanobacteriota</taxon>
        <taxon>Archaeoglobi</taxon>
        <taxon>Archaeoglobales</taxon>
        <taxon>Archaeoglobaceae</taxon>
        <taxon>Archaeoglobus</taxon>
    </lineage>
</organism>
<dbReference type="EMBL" id="CP002588">
    <property type="protein sequence ID" value="AEA46292.1"/>
    <property type="molecule type" value="Genomic_DNA"/>
</dbReference>
<dbReference type="STRING" id="693661.Arcve_0255"/>
<protein>
    <submittedName>
        <fullName evidence="2">Uncharacterized protein</fullName>
    </submittedName>
</protein>
<evidence type="ECO:0000256" key="1">
    <source>
        <dbReference type="SAM" id="Phobius"/>
    </source>
</evidence>
<gene>
    <name evidence="2" type="ordered locus">Arcve_0255</name>
</gene>
<name>F2KNY4_ARCVS</name>
<dbReference type="AlphaFoldDB" id="F2KNY4"/>
<dbReference type="Proteomes" id="UP000008136">
    <property type="component" value="Chromosome"/>
</dbReference>
<evidence type="ECO:0000313" key="3">
    <source>
        <dbReference type="Proteomes" id="UP000008136"/>
    </source>
</evidence>